<feature type="domain" description="WAP" evidence="2">
    <location>
        <begin position="168"/>
        <end position="188"/>
    </location>
</feature>
<keyword evidence="1" id="KW-0732">Signal</keyword>
<reference evidence="3" key="1">
    <citation type="submission" date="2023-07" db="EMBL/GenBank/DDBJ databases">
        <title>Chromosome-level genome assembly of Artemia franciscana.</title>
        <authorList>
            <person name="Jo E."/>
        </authorList>
    </citation>
    <scope>NUCLEOTIDE SEQUENCE</scope>
    <source>
        <tissue evidence="3">Whole body</tissue>
    </source>
</reference>
<dbReference type="GO" id="GO:0030414">
    <property type="term" value="F:peptidase inhibitor activity"/>
    <property type="evidence" value="ECO:0007669"/>
    <property type="project" value="InterPro"/>
</dbReference>
<dbReference type="AlphaFoldDB" id="A0AA88HK99"/>
<proteinExistence type="predicted"/>
<evidence type="ECO:0000259" key="2">
    <source>
        <dbReference type="Pfam" id="PF00095"/>
    </source>
</evidence>
<keyword evidence="4" id="KW-1185">Reference proteome</keyword>
<comment type="caution">
    <text evidence="3">The sequence shown here is derived from an EMBL/GenBank/DDBJ whole genome shotgun (WGS) entry which is preliminary data.</text>
</comment>
<organism evidence="3 4">
    <name type="scientific">Artemia franciscana</name>
    <name type="common">Brine shrimp</name>
    <name type="synonym">Artemia sanfranciscana</name>
    <dbReference type="NCBI Taxonomy" id="6661"/>
    <lineage>
        <taxon>Eukaryota</taxon>
        <taxon>Metazoa</taxon>
        <taxon>Ecdysozoa</taxon>
        <taxon>Arthropoda</taxon>
        <taxon>Crustacea</taxon>
        <taxon>Branchiopoda</taxon>
        <taxon>Anostraca</taxon>
        <taxon>Artemiidae</taxon>
        <taxon>Artemia</taxon>
    </lineage>
</organism>
<protein>
    <recommendedName>
        <fullName evidence="2">WAP domain-containing protein</fullName>
    </recommendedName>
</protein>
<feature type="signal peptide" evidence="1">
    <location>
        <begin position="1"/>
        <end position="25"/>
    </location>
</feature>
<evidence type="ECO:0000313" key="3">
    <source>
        <dbReference type="EMBL" id="KAK2713455.1"/>
    </source>
</evidence>
<dbReference type="GO" id="GO:0005576">
    <property type="term" value="C:extracellular region"/>
    <property type="evidence" value="ECO:0007669"/>
    <property type="project" value="InterPro"/>
</dbReference>
<dbReference type="Gene3D" id="4.10.75.10">
    <property type="entry name" value="Elafin-like"/>
    <property type="match status" value="1"/>
</dbReference>
<sequence length="206" mass="23101">TLVLHMWARMVVIFWAFIFINLALGECLVPSNFTQGEPSQISSSVGSAPRNPAANAAEEVSARFFFKKKHKNSYNQGGYSYSASGYSWISYCPICPMNYAHACCQAGYSRCCYNRPILNPPKPGVCPPTPIPLTIPENYDATYYPRNKPLKRELAFSFGGNYNFGYSRPCNYDQECPGTEKCCNFSCTYIENSVYPISPYPVRSFG</sequence>
<name>A0AA88HK99_ARTSF</name>
<dbReference type="EMBL" id="JAVRJZ010000014">
    <property type="protein sequence ID" value="KAK2713455.1"/>
    <property type="molecule type" value="Genomic_DNA"/>
</dbReference>
<dbReference type="Pfam" id="PF00095">
    <property type="entry name" value="WAP"/>
    <property type="match status" value="1"/>
</dbReference>
<evidence type="ECO:0000256" key="1">
    <source>
        <dbReference type="SAM" id="SignalP"/>
    </source>
</evidence>
<dbReference type="SUPFAM" id="SSF57256">
    <property type="entry name" value="Elafin-like"/>
    <property type="match status" value="1"/>
</dbReference>
<accession>A0AA88HK99</accession>
<dbReference type="InterPro" id="IPR008197">
    <property type="entry name" value="WAP_dom"/>
</dbReference>
<feature type="non-terminal residue" evidence="3">
    <location>
        <position position="1"/>
    </location>
</feature>
<feature type="chain" id="PRO_5041731507" description="WAP domain-containing protein" evidence="1">
    <location>
        <begin position="26"/>
        <end position="206"/>
    </location>
</feature>
<dbReference type="InterPro" id="IPR036645">
    <property type="entry name" value="Elafin-like_sf"/>
</dbReference>
<dbReference type="Proteomes" id="UP001187531">
    <property type="component" value="Unassembled WGS sequence"/>
</dbReference>
<evidence type="ECO:0000313" key="4">
    <source>
        <dbReference type="Proteomes" id="UP001187531"/>
    </source>
</evidence>
<gene>
    <name evidence="3" type="ORF">QYM36_009355</name>
</gene>